<keyword evidence="6" id="KW-1185">Reference proteome</keyword>
<dbReference type="KEGG" id="dpp:DICPUDRAFT_79092"/>
<keyword evidence="3" id="KW-0732">Signal</keyword>
<dbReference type="PANTHER" id="PTHR31378:SF5">
    <property type="entry name" value="EGF-LIKE DOMAIN-CONTAINING PROTEIN"/>
    <property type="match status" value="1"/>
</dbReference>
<feature type="disulfide bond" evidence="1">
    <location>
        <begin position="406"/>
        <end position="415"/>
    </location>
</feature>
<evidence type="ECO:0000313" key="6">
    <source>
        <dbReference type="Proteomes" id="UP000001064"/>
    </source>
</evidence>
<name>F0ZLJ2_DICPU</name>
<feature type="signal peptide" evidence="3">
    <location>
        <begin position="1"/>
        <end position="20"/>
    </location>
</feature>
<accession>F0ZLJ2</accession>
<evidence type="ECO:0000256" key="3">
    <source>
        <dbReference type="SAM" id="SignalP"/>
    </source>
</evidence>
<dbReference type="PROSITE" id="PS00022">
    <property type="entry name" value="EGF_1"/>
    <property type="match status" value="1"/>
</dbReference>
<evidence type="ECO:0000259" key="4">
    <source>
        <dbReference type="PROSITE" id="PS50026"/>
    </source>
</evidence>
<protein>
    <recommendedName>
        <fullName evidence="4">EGF-like domain-containing protein</fullName>
    </recommendedName>
</protein>
<dbReference type="PROSITE" id="PS50026">
    <property type="entry name" value="EGF_3"/>
    <property type="match status" value="1"/>
</dbReference>
<dbReference type="AlphaFoldDB" id="F0ZLJ2"/>
<dbReference type="Pfam" id="PF23106">
    <property type="entry name" value="EGF_Teneurin"/>
    <property type="match status" value="1"/>
</dbReference>
<feature type="domain" description="EGF-like" evidence="4">
    <location>
        <begin position="379"/>
        <end position="416"/>
    </location>
</feature>
<keyword evidence="2" id="KW-1133">Transmembrane helix</keyword>
<dbReference type="OrthoDB" id="21152at2759"/>
<organism evidence="5 6">
    <name type="scientific">Dictyostelium purpureum</name>
    <name type="common">Slime mold</name>
    <dbReference type="NCBI Taxonomy" id="5786"/>
    <lineage>
        <taxon>Eukaryota</taxon>
        <taxon>Amoebozoa</taxon>
        <taxon>Evosea</taxon>
        <taxon>Eumycetozoa</taxon>
        <taxon>Dictyostelia</taxon>
        <taxon>Dictyosteliales</taxon>
        <taxon>Dictyosteliaceae</taxon>
        <taxon>Dictyostelium</taxon>
    </lineage>
</organism>
<feature type="chain" id="PRO_5003265204" description="EGF-like domain-containing protein" evidence="3">
    <location>
        <begin position="21"/>
        <end position="715"/>
    </location>
</feature>
<evidence type="ECO:0000313" key="5">
    <source>
        <dbReference type="EMBL" id="EGC35187.1"/>
    </source>
</evidence>
<dbReference type="EMBL" id="GL871068">
    <property type="protein sequence ID" value="EGC35187.1"/>
    <property type="molecule type" value="Genomic_DNA"/>
</dbReference>
<keyword evidence="2" id="KW-0812">Transmembrane</keyword>
<dbReference type="PANTHER" id="PTHR31378">
    <property type="entry name" value="EGF-LIKE DOMAIN-CONTAINING PROTEIN-RELATED-RELATED"/>
    <property type="match status" value="1"/>
</dbReference>
<dbReference type="Gene3D" id="2.10.25.10">
    <property type="entry name" value="Laminin"/>
    <property type="match status" value="1"/>
</dbReference>
<dbReference type="PROSITE" id="PS01186">
    <property type="entry name" value="EGF_2"/>
    <property type="match status" value="1"/>
</dbReference>
<dbReference type="RefSeq" id="XP_003288275.1">
    <property type="nucleotide sequence ID" value="XM_003288227.1"/>
</dbReference>
<dbReference type="GeneID" id="10501707"/>
<sequence length="715" mass="80412">MAHLIFLFVILINNIFFIECQNQITNIKPSPINFGDYITIYGSGFDKEDFVLSFSNERGKYLFQGVDMVDSNTILINQENWNIEQFCGDGQISYSPVLGESSFYPVTFAYPFVQFLHYNAISGLITINGTFTTKYPIYLRNYTFVDPLEPSSASSEQLIFKDYPRIVSGSASLQIDKTEYILPKRVYTNYLATDLVFIPIKRESDIVVVEGKYLTYDKHGVPQYSIGIVKDDELPKVYSCRNIVSTFLGNQSYRVTCEKDIYGKSIRWLFNHLFNGFSMSTVIPYIPPTIISVSSTFFNEPAVVTISGFSLCPSPNITIGNSSCQVTSSDDWKKGKLYCMFQSDVALVDNQPLTVNVSCDDNSIANIITFGTADIFLYSQDECYIGVNNLVCSGNGTCTSNKKCQCNNGYSGSDCSIVSTVPPPPPIIDNTTAIIETTESKFQIGIVQIREMDIYNKVFKSYNLTDKYQRWELVSNENRYQYVYGTTLKNGAEINVQMSINNNSESSQQHDFLGDIITILPNSIKYQIEITKWKSNSSLNQIQLIFQTDISSSVNQDCGENLINSEKKVQMLGDTIRSVELTLVNGQTLVGTFSSRMHVDGRVVQSQTKILSDEDSIGIPSVSKKNKEHNQASFTSVTFNSFNEKVIIDPNFGVLLKDYQISKCNKFANWKIAVIIVCGVVGLALIILVSLLVYSRFKNNSKIISIRLKMKNFTK</sequence>
<comment type="caution">
    <text evidence="1">Lacks conserved residue(s) required for the propagation of feature annotation.</text>
</comment>
<keyword evidence="2" id="KW-0472">Membrane</keyword>
<dbReference type="VEuPathDB" id="AmoebaDB:DICPUDRAFT_79092"/>
<keyword evidence="1" id="KW-0245">EGF-like domain</keyword>
<evidence type="ECO:0000256" key="1">
    <source>
        <dbReference type="PROSITE-ProRule" id="PRU00076"/>
    </source>
</evidence>
<dbReference type="STRING" id="5786.F0ZLJ2"/>
<gene>
    <name evidence="5" type="ORF">DICPUDRAFT_79092</name>
</gene>
<keyword evidence="1" id="KW-1015">Disulfide bond</keyword>
<proteinExistence type="predicted"/>
<evidence type="ECO:0000256" key="2">
    <source>
        <dbReference type="SAM" id="Phobius"/>
    </source>
</evidence>
<reference evidence="6" key="1">
    <citation type="journal article" date="2011" name="Genome Biol.">
        <title>Comparative genomics of the social amoebae Dictyostelium discoideum and Dictyostelium purpureum.</title>
        <authorList>
            <consortium name="US DOE Joint Genome Institute (JGI-PGF)"/>
            <person name="Sucgang R."/>
            <person name="Kuo A."/>
            <person name="Tian X."/>
            <person name="Salerno W."/>
            <person name="Parikh A."/>
            <person name="Feasley C.L."/>
            <person name="Dalin E."/>
            <person name="Tu H."/>
            <person name="Huang E."/>
            <person name="Barry K."/>
            <person name="Lindquist E."/>
            <person name="Shapiro H."/>
            <person name="Bruce D."/>
            <person name="Schmutz J."/>
            <person name="Salamov A."/>
            <person name="Fey P."/>
            <person name="Gaudet P."/>
            <person name="Anjard C."/>
            <person name="Babu M.M."/>
            <person name="Basu S."/>
            <person name="Bushmanova Y."/>
            <person name="van der Wel H."/>
            <person name="Katoh-Kurasawa M."/>
            <person name="Dinh C."/>
            <person name="Coutinho P.M."/>
            <person name="Saito T."/>
            <person name="Elias M."/>
            <person name="Schaap P."/>
            <person name="Kay R.R."/>
            <person name="Henrissat B."/>
            <person name="Eichinger L."/>
            <person name="Rivero F."/>
            <person name="Putnam N.H."/>
            <person name="West C.M."/>
            <person name="Loomis W.F."/>
            <person name="Chisholm R.L."/>
            <person name="Shaulsky G."/>
            <person name="Strassmann J.E."/>
            <person name="Queller D.C."/>
            <person name="Kuspa A."/>
            <person name="Grigoriev I.V."/>
        </authorList>
    </citation>
    <scope>NUCLEOTIDE SEQUENCE [LARGE SCALE GENOMIC DNA]</scope>
    <source>
        <strain evidence="6">QSDP1</strain>
    </source>
</reference>
<dbReference type="Proteomes" id="UP000001064">
    <property type="component" value="Unassembled WGS sequence"/>
</dbReference>
<dbReference type="InParanoid" id="F0ZLJ2"/>
<feature type="transmembrane region" description="Helical" evidence="2">
    <location>
        <begin position="670"/>
        <end position="694"/>
    </location>
</feature>
<dbReference type="InterPro" id="IPR000742">
    <property type="entry name" value="EGF"/>
</dbReference>